<accession>A0A1N7RPV7</accession>
<dbReference type="Proteomes" id="UP000195569">
    <property type="component" value="Unassembled WGS sequence"/>
</dbReference>
<evidence type="ECO:0000313" key="3">
    <source>
        <dbReference type="Proteomes" id="UP000195569"/>
    </source>
</evidence>
<dbReference type="InterPro" id="IPR042098">
    <property type="entry name" value="TauD-like_sf"/>
</dbReference>
<reference evidence="2" key="1">
    <citation type="submission" date="2016-12" db="EMBL/GenBank/DDBJ databases">
        <authorList>
            <person name="Moulin L."/>
        </authorList>
    </citation>
    <scope>NUCLEOTIDE SEQUENCE [LARGE SCALE GENOMIC DNA]</scope>
    <source>
        <strain evidence="2">STM 7183</strain>
    </source>
</reference>
<sequence>MADAGRAWHSDMCYVTNPPRCSLLYALEVPHDDANESDELIARLLAHMTKPEFVYRHRRCKRLNGIFYECSTAHQRVSIRVRKSYTASVHLGHASA</sequence>
<organism evidence="2 3">
    <name type="scientific">Paraburkholderia piptadeniae</name>
    <dbReference type="NCBI Taxonomy" id="1701573"/>
    <lineage>
        <taxon>Bacteria</taxon>
        <taxon>Pseudomonadati</taxon>
        <taxon>Pseudomonadota</taxon>
        <taxon>Betaproteobacteria</taxon>
        <taxon>Burkholderiales</taxon>
        <taxon>Burkholderiaceae</taxon>
        <taxon>Paraburkholderia</taxon>
    </lineage>
</organism>
<dbReference type="SUPFAM" id="SSF51197">
    <property type="entry name" value="Clavaminate synthase-like"/>
    <property type="match status" value="1"/>
</dbReference>
<proteinExistence type="predicted"/>
<dbReference type="AlphaFoldDB" id="A0A1N7RPV7"/>
<keyword evidence="3" id="KW-1185">Reference proteome</keyword>
<evidence type="ECO:0000313" key="2">
    <source>
        <dbReference type="EMBL" id="SIT37147.1"/>
    </source>
</evidence>
<evidence type="ECO:0000256" key="1">
    <source>
        <dbReference type="ARBA" id="ARBA00023002"/>
    </source>
</evidence>
<dbReference type="OrthoDB" id="8893262at2"/>
<name>A0A1N7RPV7_9BURK</name>
<dbReference type="GO" id="GO:0016706">
    <property type="term" value="F:2-oxoglutarate-dependent dioxygenase activity"/>
    <property type="evidence" value="ECO:0007669"/>
    <property type="project" value="UniProtKB-ARBA"/>
</dbReference>
<protein>
    <submittedName>
        <fullName evidence="2">Uncharacterized protein</fullName>
    </submittedName>
</protein>
<comment type="caution">
    <text evidence="2">The sequence shown here is derived from an EMBL/GenBank/DDBJ whole genome shotgun (WGS) entry which is preliminary data.</text>
</comment>
<dbReference type="EMBL" id="CYGY02000011">
    <property type="protein sequence ID" value="SIT37147.1"/>
    <property type="molecule type" value="Genomic_DNA"/>
</dbReference>
<keyword evidence="1" id="KW-0560">Oxidoreductase</keyword>
<gene>
    <name evidence="2" type="ORF">BN2476_110128</name>
</gene>
<dbReference type="Gene3D" id="3.60.130.10">
    <property type="entry name" value="Clavaminate synthase-like"/>
    <property type="match status" value="1"/>
</dbReference>